<dbReference type="GO" id="GO:0005886">
    <property type="term" value="C:plasma membrane"/>
    <property type="evidence" value="ECO:0007669"/>
    <property type="project" value="UniProtKB-SubCell"/>
</dbReference>
<keyword evidence="13 19" id="KW-0472">Membrane</keyword>
<comment type="function">
    <text evidence="14 19">Joins adenosylcobinamide-GDP and alpha-ribazole to generate adenosylcobalamin (Ado-cobalamin). Also synthesizes adenosylcobalamin 5'-phosphate from adenosylcobinamide-GDP and alpha-ribazole 5'-phosphate.</text>
</comment>
<evidence type="ECO:0000313" key="20">
    <source>
        <dbReference type="EMBL" id="MBC5999518.1"/>
    </source>
</evidence>
<evidence type="ECO:0000256" key="12">
    <source>
        <dbReference type="ARBA" id="ARBA00022989"/>
    </source>
</evidence>
<dbReference type="PANTHER" id="PTHR34148:SF1">
    <property type="entry name" value="ADENOSYLCOBINAMIDE-GDP RIBAZOLETRANSFERASE"/>
    <property type="match status" value="1"/>
</dbReference>
<dbReference type="HAMAP" id="MF_00719">
    <property type="entry name" value="CobS"/>
    <property type="match status" value="1"/>
</dbReference>
<evidence type="ECO:0000256" key="8">
    <source>
        <dbReference type="ARBA" id="ARBA00022573"/>
    </source>
</evidence>
<dbReference type="GO" id="GO:0051073">
    <property type="term" value="F:adenosylcobinamide-GDP ribazoletransferase activity"/>
    <property type="evidence" value="ECO:0007669"/>
    <property type="project" value="UniProtKB-UniRule"/>
</dbReference>
<proteinExistence type="inferred from homology"/>
<feature type="transmembrane region" description="Helical" evidence="19">
    <location>
        <begin position="204"/>
        <end position="225"/>
    </location>
</feature>
<dbReference type="RefSeq" id="WP_249286946.1">
    <property type="nucleotide sequence ID" value="NZ_JACRWC010000072.1"/>
</dbReference>
<keyword evidence="12 19" id="KW-1133">Transmembrane helix</keyword>
<reference evidence="20" key="1">
    <citation type="submission" date="2020-08" db="EMBL/GenBank/DDBJ databases">
        <authorList>
            <person name="Liu C."/>
            <person name="Sun Q."/>
        </authorList>
    </citation>
    <scope>NUCLEOTIDE SEQUENCE</scope>
    <source>
        <strain evidence="20">BX16</strain>
    </source>
</reference>
<keyword evidence="11 19" id="KW-0460">Magnesium</keyword>
<dbReference type="EC" id="2.7.8.26" evidence="5 19"/>
<evidence type="ECO:0000256" key="15">
    <source>
        <dbReference type="ARBA" id="ARBA00032605"/>
    </source>
</evidence>
<evidence type="ECO:0000256" key="14">
    <source>
        <dbReference type="ARBA" id="ARBA00025228"/>
    </source>
</evidence>
<keyword evidence="8 19" id="KW-0169">Cobalamin biosynthesis</keyword>
<evidence type="ECO:0000256" key="17">
    <source>
        <dbReference type="ARBA" id="ARBA00048623"/>
    </source>
</evidence>
<gene>
    <name evidence="19" type="primary">cobS</name>
    <name evidence="20" type="ORF">H8876_05845</name>
</gene>
<keyword evidence="21" id="KW-1185">Reference proteome</keyword>
<dbReference type="Pfam" id="PF02654">
    <property type="entry name" value="CobS"/>
    <property type="match status" value="1"/>
</dbReference>
<name>A0A923NB33_9FIRM</name>
<feature type="transmembrane region" description="Helical" evidence="19">
    <location>
        <begin position="180"/>
        <end position="198"/>
    </location>
</feature>
<comment type="caution">
    <text evidence="20">The sequence shown here is derived from an EMBL/GenBank/DDBJ whole genome shotgun (WGS) entry which is preliminary data.</text>
</comment>
<keyword evidence="9 19" id="KW-0808">Transferase</keyword>
<evidence type="ECO:0000256" key="6">
    <source>
        <dbReference type="ARBA" id="ARBA00015850"/>
    </source>
</evidence>
<dbReference type="InterPro" id="IPR003805">
    <property type="entry name" value="CobS"/>
</dbReference>
<comment type="cofactor">
    <cofactor evidence="1 19">
        <name>Mg(2+)</name>
        <dbReference type="ChEBI" id="CHEBI:18420"/>
    </cofactor>
</comment>
<feature type="transmembrane region" description="Helical" evidence="19">
    <location>
        <begin position="66"/>
        <end position="88"/>
    </location>
</feature>
<protein>
    <recommendedName>
        <fullName evidence="6 19">Adenosylcobinamide-GDP ribazoletransferase</fullName>
        <ecNumber evidence="5 19">2.7.8.26</ecNumber>
    </recommendedName>
    <alternativeName>
        <fullName evidence="16 19">Cobalamin synthase</fullName>
    </alternativeName>
    <alternativeName>
        <fullName evidence="15 19">Cobalamin-5'-phosphate synthase</fullName>
    </alternativeName>
</protein>
<comment type="subcellular location">
    <subcellularLocation>
        <location evidence="2 19">Cell membrane</location>
        <topology evidence="2 19">Multi-pass membrane protein</topology>
    </subcellularLocation>
</comment>
<evidence type="ECO:0000256" key="13">
    <source>
        <dbReference type="ARBA" id="ARBA00023136"/>
    </source>
</evidence>
<evidence type="ECO:0000256" key="2">
    <source>
        <dbReference type="ARBA" id="ARBA00004651"/>
    </source>
</evidence>
<evidence type="ECO:0000313" key="21">
    <source>
        <dbReference type="Proteomes" id="UP000644115"/>
    </source>
</evidence>
<comment type="catalytic activity">
    <reaction evidence="17 19">
        <text>alpha-ribazole + adenosylcob(III)inamide-GDP = adenosylcob(III)alamin + GMP + H(+)</text>
        <dbReference type="Rhea" id="RHEA:16049"/>
        <dbReference type="ChEBI" id="CHEBI:10329"/>
        <dbReference type="ChEBI" id="CHEBI:15378"/>
        <dbReference type="ChEBI" id="CHEBI:18408"/>
        <dbReference type="ChEBI" id="CHEBI:58115"/>
        <dbReference type="ChEBI" id="CHEBI:60487"/>
        <dbReference type="EC" id="2.7.8.26"/>
    </reaction>
</comment>
<evidence type="ECO:0000256" key="4">
    <source>
        <dbReference type="ARBA" id="ARBA00010561"/>
    </source>
</evidence>
<evidence type="ECO:0000256" key="9">
    <source>
        <dbReference type="ARBA" id="ARBA00022679"/>
    </source>
</evidence>
<dbReference type="GO" id="GO:0008818">
    <property type="term" value="F:cobalamin 5'-phosphate synthase activity"/>
    <property type="evidence" value="ECO:0007669"/>
    <property type="project" value="UniProtKB-UniRule"/>
</dbReference>
<sequence length="269" mass="29731">MRYIKGFLMAWGCFCRIPCPYRGWEEDNRYAMLNMFPLIGTALGMLVSVIWWLLSLLGVSSLLTGALLTFCYFWMTGFIHLDGFMDCSDAVLSRRPLADRQRILKDSHVGAFAVISLGFMILLFFASMATLAEDFSLAKAAMLCAVFTISRELSAYSIINRTPMQTSQYRGLSSHYYNEQGWTGVIMTIVICLILVVLPGCGLLGDFSVLRLIVLLWILLAQASLESLIGRRMRKQLGGMSGDVSGYMIVTGELTGILLLALVGGAIAL</sequence>
<evidence type="ECO:0000256" key="3">
    <source>
        <dbReference type="ARBA" id="ARBA00004663"/>
    </source>
</evidence>
<accession>A0A923NB33</accession>
<feature type="transmembrane region" description="Helical" evidence="19">
    <location>
        <begin position="109"/>
        <end position="131"/>
    </location>
</feature>
<evidence type="ECO:0000256" key="1">
    <source>
        <dbReference type="ARBA" id="ARBA00001946"/>
    </source>
</evidence>
<evidence type="ECO:0000256" key="18">
    <source>
        <dbReference type="ARBA" id="ARBA00049504"/>
    </source>
</evidence>
<evidence type="ECO:0000256" key="11">
    <source>
        <dbReference type="ARBA" id="ARBA00022842"/>
    </source>
</evidence>
<dbReference type="AlphaFoldDB" id="A0A923NB33"/>
<evidence type="ECO:0000256" key="5">
    <source>
        <dbReference type="ARBA" id="ARBA00013200"/>
    </source>
</evidence>
<keyword evidence="10 19" id="KW-0812">Transmembrane</keyword>
<keyword evidence="7 19" id="KW-1003">Cell membrane</keyword>
<dbReference type="Proteomes" id="UP000644115">
    <property type="component" value="Unassembled WGS sequence"/>
</dbReference>
<comment type="similarity">
    <text evidence="4 19">Belongs to the CobS family.</text>
</comment>
<organism evidence="20 21">
    <name type="scientific">Lentihominibacter faecis</name>
    <dbReference type="NCBI Taxonomy" id="2764712"/>
    <lineage>
        <taxon>Bacteria</taxon>
        <taxon>Bacillati</taxon>
        <taxon>Bacillota</taxon>
        <taxon>Clostridia</taxon>
        <taxon>Peptostreptococcales</taxon>
        <taxon>Anaerovoracaceae</taxon>
        <taxon>Lentihominibacter</taxon>
    </lineage>
</organism>
<evidence type="ECO:0000256" key="7">
    <source>
        <dbReference type="ARBA" id="ARBA00022475"/>
    </source>
</evidence>
<comment type="catalytic activity">
    <reaction evidence="18 19">
        <text>alpha-ribazole 5'-phosphate + adenosylcob(III)inamide-GDP = adenosylcob(III)alamin 5'-phosphate + GMP + H(+)</text>
        <dbReference type="Rhea" id="RHEA:23560"/>
        <dbReference type="ChEBI" id="CHEBI:15378"/>
        <dbReference type="ChEBI" id="CHEBI:57918"/>
        <dbReference type="ChEBI" id="CHEBI:58115"/>
        <dbReference type="ChEBI" id="CHEBI:60487"/>
        <dbReference type="ChEBI" id="CHEBI:60493"/>
        <dbReference type="EC" id="2.7.8.26"/>
    </reaction>
</comment>
<dbReference type="PANTHER" id="PTHR34148">
    <property type="entry name" value="ADENOSYLCOBINAMIDE-GDP RIBAZOLETRANSFERASE"/>
    <property type="match status" value="1"/>
</dbReference>
<feature type="transmembrane region" description="Helical" evidence="19">
    <location>
        <begin position="31"/>
        <end position="54"/>
    </location>
</feature>
<evidence type="ECO:0000256" key="19">
    <source>
        <dbReference type="HAMAP-Rule" id="MF_00719"/>
    </source>
</evidence>
<evidence type="ECO:0000256" key="10">
    <source>
        <dbReference type="ARBA" id="ARBA00022692"/>
    </source>
</evidence>
<dbReference type="EMBL" id="JACRWC010000072">
    <property type="protein sequence ID" value="MBC5999518.1"/>
    <property type="molecule type" value="Genomic_DNA"/>
</dbReference>
<comment type="pathway">
    <text evidence="3 19">Cofactor biosynthesis; adenosylcobalamin biosynthesis; adenosylcobalamin from cob(II)yrinate a,c-diamide: step 7/7.</text>
</comment>
<feature type="transmembrane region" description="Helical" evidence="19">
    <location>
        <begin position="246"/>
        <end position="268"/>
    </location>
</feature>
<evidence type="ECO:0000256" key="16">
    <source>
        <dbReference type="ARBA" id="ARBA00032853"/>
    </source>
</evidence>
<dbReference type="GO" id="GO:0009236">
    <property type="term" value="P:cobalamin biosynthetic process"/>
    <property type="evidence" value="ECO:0007669"/>
    <property type="project" value="UniProtKB-UniRule"/>
</dbReference>